<feature type="domain" description="FANCI solenoid 1" evidence="1">
    <location>
        <begin position="2"/>
        <end position="178"/>
    </location>
</feature>
<dbReference type="InterPro" id="IPR026171">
    <property type="entry name" value="FANCI"/>
</dbReference>
<gene>
    <name evidence="4" type="ORF">NQ318_014659</name>
</gene>
<dbReference type="InterPro" id="IPR029315">
    <property type="entry name" value="FANCI_S2"/>
</dbReference>
<dbReference type="Proteomes" id="UP001162162">
    <property type="component" value="Unassembled WGS sequence"/>
</dbReference>
<comment type="caution">
    <text evidence="4">The sequence shown here is derived from an EMBL/GenBank/DDBJ whole genome shotgun (WGS) entry which is preliminary data.</text>
</comment>
<organism evidence="4 5">
    <name type="scientific">Aromia moschata</name>
    <dbReference type="NCBI Taxonomy" id="1265417"/>
    <lineage>
        <taxon>Eukaryota</taxon>
        <taxon>Metazoa</taxon>
        <taxon>Ecdysozoa</taxon>
        <taxon>Arthropoda</taxon>
        <taxon>Hexapoda</taxon>
        <taxon>Insecta</taxon>
        <taxon>Pterygota</taxon>
        <taxon>Neoptera</taxon>
        <taxon>Endopterygota</taxon>
        <taxon>Coleoptera</taxon>
        <taxon>Polyphaga</taxon>
        <taxon>Cucujiformia</taxon>
        <taxon>Chrysomeloidea</taxon>
        <taxon>Cerambycidae</taxon>
        <taxon>Cerambycinae</taxon>
        <taxon>Callichromatini</taxon>
        <taxon>Aromia</taxon>
    </lineage>
</organism>
<evidence type="ECO:0000259" key="3">
    <source>
        <dbReference type="Pfam" id="PF14679"/>
    </source>
</evidence>
<accession>A0AAV8ZCU3</accession>
<name>A0AAV8ZCU3_9CUCU</name>
<dbReference type="Pfam" id="PF14675">
    <property type="entry name" value="FANCI_S1"/>
    <property type="match status" value="1"/>
</dbReference>
<protein>
    <submittedName>
        <fullName evidence="4">Uncharacterized protein</fullName>
    </submittedName>
</protein>
<sequence length="349" mass="40458">MDLTKFKSFHLAELCSFCLECIQCKDLLPELLNVLAEREKFEYNDIEYTGIEYKRDFVNSLCMSSWSPNIVTLLTSMFIDMPLTKEEHLKVVNKLGTYIEKMTPQEIPPFIYQLLKFCKHYNNYKVILVLRIYNNANLNGNSSSDSTNTNDFDLIETTDNQETVEAESTVLYHIHTVASLGHDCIKDYLNSLKNVLRCPEFILDPFQLMVLFTISTIPHYEETIFDIIRPCIVRSYQENQKRQHSCWFREVVSTCHKPEEVLSQVVKFSLQDRDLVIQGLVNFGFVLLGIGSALGRDLIAEKQWSLGNMILLKIIKRKRNIASTVIQTLCNHIVTRQNVSQYIDCLKMP</sequence>
<keyword evidence="5" id="KW-1185">Reference proteome</keyword>
<evidence type="ECO:0000259" key="2">
    <source>
        <dbReference type="Pfam" id="PF14676"/>
    </source>
</evidence>
<dbReference type="AlphaFoldDB" id="A0AAV8ZCU3"/>
<proteinExistence type="predicted"/>
<dbReference type="EMBL" id="JAPWTK010000005">
    <property type="protein sequence ID" value="KAJ8961413.1"/>
    <property type="molecule type" value="Genomic_DNA"/>
</dbReference>
<dbReference type="GO" id="GO:0006281">
    <property type="term" value="P:DNA repair"/>
    <property type="evidence" value="ECO:0007669"/>
    <property type="project" value="InterPro"/>
</dbReference>
<dbReference type="InterPro" id="IPR029310">
    <property type="entry name" value="FANCI_HD1"/>
</dbReference>
<dbReference type="GO" id="GO:0070182">
    <property type="term" value="F:DNA polymerase binding"/>
    <property type="evidence" value="ECO:0007669"/>
    <property type="project" value="TreeGrafter"/>
</dbReference>
<evidence type="ECO:0000259" key="1">
    <source>
        <dbReference type="Pfam" id="PF14675"/>
    </source>
</evidence>
<dbReference type="Pfam" id="PF14679">
    <property type="entry name" value="FANCI_HD1"/>
    <property type="match status" value="1"/>
</dbReference>
<dbReference type="InterPro" id="IPR029308">
    <property type="entry name" value="FANCI_S1"/>
</dbReference>
<evidence type="ECO:0000313" key="5">
    <source>
        <dbReference type="Proteomes" id="UP001162162"/>
    </source>
</evidence>
<feature type="domain" description="FANCI helical" evidence="3">
    <location>
        <begin position="183"/>
        <end position="267"/>
    </location>
</feature>
<dbReference type="PANTHER" id="PTHR21818">
    <property type="entry name" value="BC025462 PROTEIN"/>
    <property type="match status" value="1"/>
</dbReference>
<reference evidence="4" key="1">
    <citation type="journal article" date="2023" name="Insect Mol. Biol.">
        <title>Genome sequencing provides insights into the evolution of gene families encoding plant cell wall-degrading enzymes in longhorned beetles.</title>
        <authorList>
            <person name="Shin N.R."/>
            <person name="Okamura Y."/>
            <person name="Kirsch R."/>
            <person name="Pauchet Y."/>
        </authorList>
    </citation>
    <scope>NUCLEOTIDE SEQUENCE</scope>
    <source>
        <strain evidence="4">AMC_N1</strain>
    </source>
</reference>
<dbReference type="Pfam" id="PF14676">
    <property type="entry name" value="FANCI_S2"/>
    <property type="match status" value="1"/>
</dbReference>
<feature type="domain" description="FANCI solenoid 2" evidence="2">
    <location>
        <begin position="276"/>
        <end position="347"/>
    </location>
</feature>
<evidence type="ECO:0000313" key="4">
    <source>
        <dbReference type="EMBL" id="KAJ8961413.1"/>
    </source>
</evidence>
<dbReference type="PANTHER" id="PTHR21818:SF0">
    <property type="entry name" value="FANCONI ANEMIA GROUP I PROTEIN"/>
    <property type="match status" value="1"/>
</dbReference>